<evidence type="ECO:0000313" key="3">
    <source>
        <dbReference type="EMBL" id="AIA83744.1"/>
    </source>
</evidence>
<dbReference type="InterPro" id="IPR010090">
    <property type="entry name" value="Phage_tape_meas"/>
</dbReference>
<proteinExistence type="predicted"/>
<dbReference type="PANTHER" id="PTHR37813">
    <property type="entry name" value="FELS-2 PROPHAGE PROTEIN"/>
    <property type="match status" value="1"/>
</dbReference>
<feature type="non-terminal residue" evidence="3">
    <location>
        <position position="116"/>
    </location>
</feature>
<sequence length="116" mass="11990">MDQFGLRVDDVATYTANAAHVTDVLTNVTTSASLSIDEVYDSMKYAGPVAKSFGISVDEVGGSLIELAKNGIKGETAGTSVRQMLASLASPTTEASKALEDLGVQAFDAQGNFVGL</sequence>
<protein>
    <submittedName>
        <fullName evidence="3">PhageMin_Tail</fullName>
    </submittedName>
</protein>
<accession>A0A060BLI8</accession>
<evidence type="ECO:0000256" key="1">
    <source>
        <dbReference type="ARBA" id="ARBA00022612"/>
    </source>
</evidence>
<name>A0A060BLI8_9STAP</name>
<dbReference type="EMBL" id="KF116499">
    <property type="protein sequence ID" value="AIA83744.1"/>
    <property type="molecule type" value="Genomic_DNA"/>
</dbReference>
<dbReference type="Pfam" id="PF10145">
    <property type="entry name" value="PhageMin_Tail"/>
    <property type="match status" value="1"/>
</dbReference>
<dbReference type="PANTHER" id="PTHR37813:SF1">
    <property type="entry name" value="FELS-2 PROPHAGE PROTEIN"/>
    <property type="match status" value="1"/>
</dbReference>
<organism evidence="3">
    <name type="scientific">uncultured Staphylococcus sp</name>
    <dbReference type="NCBI Taxonomy" id="189668"/>
    <lineage>
        <taxon>Bacteria</taxon>
        <taxon>Bacillati</taxon>
        <taxon>Bacillota</taxon>
        <taxon>Bacilli</taxon>
        <taxon>Bacillales</taxon>
        <taxon>Staphylococcaceae</taxon>
        <taxon>Staphylococcus</taxon>
        <taxon>environmental samples</taxon>
    </lineage>
</organism>
<reference evidence="3" key="1">
    <citation type="journal article" date="2013" name="Environ. Microbiol.">
        <title>Seasonally variable intestinal metagenomes of the red palm weevil (Rhynchophorus ferrugineus).</title>
        <authorList>
            <person name="Jia S."/>
            <person name="Zhang X."/>
            <person name="Zhang G."/>
            <person name="Yin A."/>
            <person name="Zhang S."/>
            <person name="Li F."/>
            <person name="Wang L."/>
            <person name="Zhao D."/>
            <person name="Yun Q."/>
            <person name="Tala"/>
            <person name="Wang J."/>
            <person name="Sun G."/>
            <person name="Baabdullah M."/>
            <person name="Yu X."/>
            <person name="Hu S."/>
            <person name="Al-Mssallem I.S."/>
            <person name="Yu J."/>
        </authorList>
    </citation>
    <scope>NUCLEOTIDE SEQUENCE</scope>
</reference>
<dbReference type="AlphaFoldDB" id="A0A060BLI8"/>
<evidence type="ECO:0000259" key="2">
    <source>
        <dbReference type="Pfam" id="PF10145"/>
    </source>
</evidence>
<feature type="domain" description="Phage tail tape measure protein" evidence="2">
    <location>
        <begin position="1"/>
        <end position="115"/>
    </location>
</feature>
<dbReference type="NCBIfam" id="TIGR01760">
    <property type="entry name" value="tape_meas_TP901"/>
    <property type="match status" value="1"/>
</dbReference>
<keyword evidence="1" id="KW-1188">Viral release from host cell</keyword>